<dbReference type="Pfam" id="PF24656">
    <property type="entry name" value="CEPT76_peptidase"/>
    <property type="match status" value="1"/>
</dbReference>
<evidence type="ECO:0000256" key="2">
    <source>
        <dbReference type="ARBA" id="ARBA00010738"/>
    </source>
</evidence>
<name>A0AAD8ZTL6_9TELE</name>
<evidence type="ECO:0000259" key="18">
    <source>
        <dbReference type="Pfam" id="PF24667"/>
    </source>
</evidence>
<dbReference type="SUPFAM" id="SSF54001">
    <property type="entry name" value="Cysteine proteinases"/>
    <property type="match status" value="1"/>
</dbReference>
<dbReference type="InterPro" id="IPR056292">
    <property type="entry name" value="DRC7_C"/>
</dbReference>
<feature type="compositionally biased region" description="Acidic residues" evidence="15">
    <location>
        <begin position="394"/>
        <end position="404"/>
    </location>
</feature>
<dbReference type="InterPro" id="IPR056290">
    <property type="entry name" value="CEPT76/DRC7_peptidase-like_dom"/>
</dbReference>
<dbReference type="GO" id="GO:0007283">
    <property type="term" value="P:spermatogenesis"/>
    <property type="evidence" value="ECO:0007669"/>
    <property type="project" value="UniProtKB-KW"/>
</dbReference>
<protein>
    <recommendedName>
        <fullName evidence="3">Dynein regulatory complex subunit 7</fullName>
    </recommendedName>
    <alternativeName>
        <fullName evidence="12">Coiled-coil domain-containing protein 135</fullName>
    </alternativeName>
    <alternativeName>
        <fullName evidence="13">Coiled-coil domain-containing protein lobo homolog</fullName>
    </alternativeName>
</protein>
<gene>
    <name evidence="20" type="ORF">P4O66_003915</name>
</gene>
<feature type="domain" description="Dynein regulatory complex subunit 7 MORN" evidence="18">
    <location>
        <begin position="432"/>
        <end position="726"/>
    </location>
</feature>
<dbReference type="InterPro" id="IPR056291">
    <property type="entry name" value="MORN_DRC7"/>
</dbReference>
<evidence type="ECO:0000256" key="10">
    <source>
        <dbReference type="ARBA" id="ARBA00023212"/>
    </source>
</evidence>
<dbReference type="Pfam" id="PF24671">
    <property type="entry name" value="DRC7_C"/>
    <property type="match status" value="1"/>
</dbReference>
<proteinExistence type="inferred from homology"/>
<dbReference type="InterPro" id="IPR038765">
    <property type="entry name" value="Papain-like_cys_pep_sf"/>
</dbReference>
<keyword evidence="4" id="KW-0963">Cytoplasm</keyword>
<feature type="domain" description="Dynein regulatory complex subunit 7 C-terminal" evidence="19">
    <location>
        <begin position="774"/>
        <end position="860"/>
    </location>
</feature>
<dbReference type="GO" id="GO:0030317">
    <property type="term" value="P:flagellated sperm motility"/>
    <property type="evidence" value="ECO:0007669"/>
    <property type="project" value="TreeGrafter"/>
</dbReference>
<dbReference type="PANTHER" id="PTHR35249">
    <property type="entry name" value="DYNEIN REGULATORY COMPLEX SUBUNIT 7"/>
    <property type="match status" value="1"/>
</dbReference>
<feature type="coiled-coil region" evidence="14">
    <location>
        <begin position="686"/>
        <end position="760"/>
    </location>
</feature>
<evidence type="ECO:0000256" key="8">
    <source>
        <dbReference type="ARBA" id="ARBA00023054"/>
    </source>
</evidence>
<sequence length="862" mass="100118">MTVACTDGARGGWRMEVLPEVEPEMEGAEQEEAGEDEGLWDLQELEEMLSRVHVAPRAPHLLEPDPGVDQREWPSSYRENSSQENLLLAMAENVRCQYAHLYPDRRPLFLCPENECGVKKFVSTTLRPTLLPIPELYHWQGCASVVSDFLSLELLDPPIDLPKQLRSPTWVLKTQRGSCFDFSTLLCSLLLGAGYDAYCVSGYAVKEMCLLNQSHQECPLLRPSISEEVAEQKQEVRRYSAKAPRDLRRYSVKAPRDLRSSFELRQAEACAVQLRTQQDTQGLREESESPPPDPLYGLRIHCWVLVLPGNREVPDSFFIEPLTGQSYPTTSNQFLGIECIWNQQNYWVNMQDCRFGCAEMTYDLGDPVKWEYLLCSSMCQSLLLVPDTKRQHETEDEDEEEEAKEEQKVFHMPPSWVMKIHISREDMENRCPGGRKLIRYRKATVEMFAPYLLKNGLVRKLTTYDDLDCTQANTVTEWYRHRHDQLQQRELNKASSVTLEQFNPGRSYALKSHRYVTLLSETERQMDFYSHARPDSLARRVETPCEMTETFDSRPDFLYYRHVVFSKRVGTNSPGGTPEQRPVQKPVLPGLTLPGTWKVVERFHRDRSKPAAQDVAERVFLLSEDRIQVTYHREEDRIIPAWQNFVKPHNVGTSQIPHAFTPQMVSTFQVDPSEKPCKNLLLYETLMALMKEEENVLIRIRESENEVRAILAAREQEESTIELQISIYDTARNEKAGHHREELERTAEEERLRREEEKELDVLAPFLARHGDPESLTREQALQIRADCLSHLKQRLISRANRIQSCFEKETQELQQKQLWYQKNEPTMTKDDEDSYLSYCSDALFRIEVLKLRLSRKCETQA</sequence>
<evidence type="ECO:0000256" key="3">
    <source>
        <dbReference type="ARBA" id="ARBA00021303"/>
    </source>
</evidence>
<evidence type="ECO:0000313" key="20">
    <source>
        <dbReference type="EMBL" id="KAK1803978.1"/>
    </source>
</evidence>
<dbReference type="GO" id="GO:0031514">
    <property type="term" value="C:motile cilium"/>
    <property type="evidence" value="ECO:0007669"/>
    <property type="project" value="TreeGrafter"/>
</dbReference>
<dbReference type="GO" id="GO:0030154">
    <property type="term" value="P:cell differentiation"/>
    <property type="evidence" value="ECO:0007669"/>
    <property type="project" value="UniProtKB-KW"/>
</dbReference>
<evidence type="ECO:0000256" key="12">
    <source>
        <dbReference type="ARBA" id="ARBA00031627"/>
    </source>
</evidence>
<keyword evidence="8 14" id="KW-0175">Coiled coil</keyword>
<keyword evidence="5" id="KW-0221">Differentiation</keyword>
<evidence type="ECO:0000256" key="9">
    <source>
        <dbReference type="ARBA" id="ARBA00023069"/>
    </source>
</evidence>
<keyword evidence="6" id="KW-0282">Flagellum</keyword>
<keyword evidence="21" id="KW-1185">Reference proteome</keyword>
<comment type="caution">
    <text evidence="20">The sequence shown here is derived from an EMBL/GenBank/DDBJ whole genome shotgun (WGS) entry which is preliminary data.</text>
</comment>
<evidence type="ECO:0000259" key="19">
    <source>
        <dbReference type="Pfam" id="PF24671"/>
    </source>
</evidence>
<evidence type="ECO:0000256" key="11">
    <source>
        <dbReference type="ARBA" id="ARBA00023273"/>
    </source>
</evidence>
<comment type="subcellular location">
    <subcellularLocation>
        <location evidence="1">Cytoplasm</location>
        <location evidence="1">Cytoskeleton</location>
        <location evidence="1">Flagellum axoneme</location>
    </subcellularLocation>
</comment>
<dbReference type="EMBL" id="JAROKS010000004">
    <property type="protein sequence ID" value="KAK1803978.1"/>
    <property type="molecule type" value="Genomic_DNA"/>
</dbReference>
<evidence type="ECO:0000256" key="1">
    <source>
        <dbReference type="ARBA" id="ARBA00004611"/>
    </source>
</evidence>
<reference evidence="20" key="1">
    <citation type="submission" date="2023-03" db="EMBL/GenBank/DDBJ databases">
        <title>Electrophorus voltai genome.</title>
        <authorList>
            <person name="Bian C."/>
        </authorList>
    </citation>
    <scope>NUCLEOTIDE SEQUENCE</scope>
    <source>
        <strain evidence="20">CB-2022</strain>
        <tissue evidence="20">Muscle</tissue>
    </source>
</reference>
<dbReference type="InterPro" id="IPR033551">
    <property type="entry name" value="DRC7/lobo"/>
</dbReference>
<feature type="domain" description="CEP76/DRC7 peptidase-like" evidence="17">
    <location>
        <begin position="301"/>
        <end position="371"/>
    </location>
</feature>
<feature type="region of interest" description="Disordered" evidence="15">
    <location>
        <begin position="389"/>
        <end position="408"/>
    </location>
</feature>
<keyword evidence="10" id="KW-0206">Cytoskeleton</keyword>
<evidence type="ECO:0000256" key="4">
    <source>
        <dbReference type="ARBA" id="ARBA00022490"/>
    </source>
</evidence>
<evidence type="ECO:0000313" key="21">
    <source>
        <dbReference type="Proteomes" id="UP001239994"/>
    </source>
</evidence>
<evidence type="ECO:0000256" key="15">
    <source>
        <dbReference type="SAM" id="MobiDB-lite"/>
    </source>
</evidence>
<evidence type="ECO:0000259" key="17">
    <source>
        <dbReference type="Pfam" id="PF24656"/>
    </source>
</evidence>
<evidence type="ECO:0000256" key="13">
    <source>
        <dbReference type="ARBA" id="ARBA00031733"/>
    </source>
</evidence>
<keyword evidence="9" id="KW-0969">Cilium</keyword>
<dbReference type="PANTHER" id="PTHR35249:SF2">
    <property type="entry name" value="DYNEIN REGULATORY COMPLEX SUBUNIT 7"/>
    <property type="match status" value="1"/>
</dbReference>
<dbReference type="Proteomes" id="UP001239994">
    <property type="component" value="Unassembled WGS sequence"/>
</dbReference>
<evidence type="ECO:0000256" key="14">
    <source>
        <dbReference type="SAM" id="Coils"/>
    </source>
</evidence>
<organism evidence="20 21">
    <name type="scientific">Electrophorus voltai</name>
    <dbReference type="NCBI Taxonomy" id="2609070"/>
    <lineage>
        <taxon>Eukaryota</taxon>
        <taxon>Metazoa</taxon>
        <taxon>Chordata</taxon>
        <taxon>Craniata</taxon>
        <taxon>Vertebrata</taxon>
        <taxon>Euteleostomi</taxon>
        <taxon>Actinopterygii</taxon>
        <taxon>Neopterygii</taxon>
        <taxon>Teleostei</taxon>
        <taxon>Ostariophysi</taxon>
        <taxon>Gymnotiformes</taxon>
        <taxon>Gymnotoidei</taxon>
        <taxon>Gymnotidae</taxon>
        <taxon>Electrophorus</taxon>
    </lineage>
</organism>
<keyword evidence="11" id="KW-0966">Cell projection</keyword>
<evidence type="ECO:0000256" key="6">
    <source>
        <dbReference type="ARBA" id="ARBA00022846"/>
    </source>
</evidence>
<dbReference type="AlphaFoldDB" id="A0AAD8ZTL6"/>
<evidence type="ECO:0000259" key="16">
    <source>
        <dbReference type="Pfam" id="PF01841"/>
    </source>
</evidence>
<accession>A0AAD8ZTL6</accession>
<dbReference type="Pfam" id="PF01841">
    <property type="entry name" value="Transglut_core"/>
    <property type="match status" value="1"/>
</dbReference>
<feature type="domain" description="Transglutaminase-like" evidence="16">
    <location>
        <begin position="166"/>
        <end position="207"/>
    </location>
</feature>
<comment type="similarity">
    <text evidence="2">Belongs to the DRC7 family.</text>
</comment>
<keyword evidence="7" id="KW-0744">Spermatogenesis</keyword>
<dbReference type="InterPro" id="IPR002931">
    <property type="entry name" value="Transglutaminase-like"/>
</dbReference>
<evidence type="ECO:0000256" key="5">
    <source>
        <dbReference type="ARBA" id="ARBA00022782"/>
    </source>
</evidence>
<dbReference type="Pfam" id="PF24667">
    <property type="entry name" value="MORN_DRC7"/>
    <property type="match status" value="1"/>
</dbReference>
<evidence type="ECO:0000256" key="7">
    <source>
        <dbReference type="ARBA" id="ARBA00022871"/>
    </source>
</evidence>